<dbReference type="InterPro" id="IPR001367">
    <property type="entry name" value="Fe_dep_repressor"/>
</dbReference>
<evidence type="ECO:0000313" key="6">
    <source>
        <dbReference type="EMBL" id="MBM6737944.1"/>
    </source>
</evidence>
<dbReference type="Gene3D" id="1.10.60.10">
    <property type="entry name" value="Iron dependent repressor, metal binding and dimerisation domain"/>
    <property type="match status" value="1"/>
</dbReference>
<dbReference type="Pfam" id="PF01325">
    <property type="entry name" value="Fe_dep_repress"/>
    <property type="match status" value="1"/>
</dbReference>
<dbReference type="SUPFAM" id="SSF47979">
    <property type="entry name" value="Iron-dependent repressor protein, dimerization domain"/>
    <property type="match status" value="1"/>
</dbReference>
<dbReference type="RefSeq" id="WP_138304487.1">
    <property type="nucleotide sequence ID" value="NZ_JACLYY010000006.1"/>
</dbReference>
<comment type="caution">
    <text evidence="6">The sequence shown here is derived from an EMBL/GenBank/DDBJ whole genome shotgun (WGS) entry which is preliminary data.</text>
</comment>
<feature type="domain" description="HTH dtxR-type" evidence="5">
    <location>
        <begin position="1"/>
        <end position="64"/>
    </location>
</feature>
<dbReference type="InterPro" id="IPR036388">
    <property type="entry name" value="WH-like_DNA-bd_sf"/>
</dbReference>
<evidence type="ECO:0000256" key="1">
    <source>
        <dbReference type="ARBA" id="ARBA00007871"/>
    </source>
</evidence>
<accession>A0ABS2E8I0</accession>
<dbReference type="EMBL" id="JACLYY010000006">
    <property type="protein sequence ID" value="MBM6737944.1"/>
    <property type="molecule type" value="Genomic_DNA"/>
</dbReference>
<evidence type="ECO:0000313" key="7">
    <source>
        <dbReference type="Proteomes" id="UP000716906"/>
    </source>
</evidence>
<evidence type="ECO:0000256" key="4">
    <source>
        <dbReference type="ARBA" id="ARBA00023163"/>
    </source>
</evidence>
<comment type="similarity">
    <text evidence="1">Belongs to the DtxR/MntR family.</text>
</comment>
<sequence length="119" mass="13450">MNTNESSENYLETILILSKQHPVVRSVDIANELDFKKSSVSVAMKKLRESGHIQVSPEGYITLTESGRRIADCIYERHQLISSWLIRLGVDPNVAVADACRMEHVISAESFEAIKRHIK</sequence>
<evidence type="ECO:0000259" key="5">
    <source>
        <dbReference type="PROSITE" id="PS50944"/>
    </source>
</evidence>
<evidence type="ECO:0000256" key="3">
    <source>
        <dbReference type="ARBA" id="ARBA00023125"/>
    </source>
</evidence>
<dbReference type="PROSITE" id="PS50944">
    <property type="entry name" value="HTH_DTXR"/>
    <property type="match status" value="1"/>
</dbReference>
<dbReference type="Pfam" id="PF02742">
    <property type="entry name" value="Fe_dep_repr_C"/>
    <property type="match status" value="1"/>
</dbReference>
<proteinExistence type="inferred from homology"/>
<protein>
    <submittedName>
        <fullName evidence="6">Metal-dependent transcriptional regulator</fullName>
    </submittedName>
</protein>
<gene>
    <name evidence="6" type="ORF">H7U36_07490</name>
</gene>
<dbReference type="SMART" id="SM00529">
    <property type="entry name" value="HTH_DTXR"/>
    <property type="match status" value="1"/>
</dbReference>
<dbReference type="Proteomes" id="UP000716906">
    <property type="component" value="Unassembled WGS sequence"/>
</dbReference>
<dbReference type="PANTHER" id="PTHR33238">
    <property type="entry name" value="IRON (METAL) DEPENDENT REPRESSOR, DTXR FAMILY"/>
    <property type="match status" value="1"/>
</dbReference>
<keyword evidence="4" id="KW-0804">Transcription</keyword>
<keyword evidence="3" id="KW-0238">DNA-binding</keyword>
<reference evidence="6 7" key="1">
    <citation type="journal article" date="2021" name="Sci. Rep.">
        <title>The distribution of antibiotic resistance genes in chicken gut microbiota commensals.</title>
        <authorList>
            <person name="Juricova H."/>
            <person name="Matiasovicova J."/>
            <person name="Kubasova T."/>
            <person name="Cejkova D."/>
            <person name="Rychlik I."/>
        </authorList>
    </citation>
    <scope>NUCLEOTIDE SEQUENCE [LARGE SCALE GENOMIC DNA]</scope>
    <source>
        <strain evidence="6 7">An773</strain>
    </source>
</reference>
<dbReference type="InterPro" id="IPR022687">
    <property type="entry name" value="HTH_DTXR"/>
</dbReference>
<organism evidence="6 7">
    <name type="scientific">Faecalicatena fissicatena</name>
    <dbReference type="NCBI Taxonomy" id="290055"/>
    <lineage>
        <taxon>Bacteria</taxon>
        <taxon>Bacillati</taxon>
        <taxon>Bacillota</taxon>
        <taxon>Clostridia</taxon>
        <taxon>Lachnospirales</taxon>
        <taxon>Lachnospiraceae</taxon>
        <taxon>Faecalicatena</taxon>
    </lineage>
</organism>
<name>A0ABS2E8I0_9FIRM</name>
<evidence type="ECO:0000256" key="2">
    <source>
        <dbReference type="ARBA" id="ARBA00023015"/>
    </source>
</evidence>
<dbReference type="InterPro" id="IPR036421">
    <property type="entry name" value="Fe_dep_repressor_sf"/>
</dbReference>
<dbReference type="InterPro" id="IPR022689">
    <property type="entry name" value="Iron_dep_repressor"/>
</dbReference>
<dbReference type="InterPro" id="IPR050536">
    <property type="entry name" value="DtxR_MntR_Metal-Reg"/>
</dbReference>
<dbReference type="SUPFAM" id="SSF46785">
    <property type="entry name" value="Winged helix' DNA-binding domain"/>
    <property type="match status" value="1"/>
</dbReference>
<dbReference type="PANTHER" id="PTHR33238:SF7">
    <property type="entry name" value="IRON-DEPENDENT TRANSCRIPTIONAL REGULATOR"/>
    <property type="match status" value="1"/>
</dbReference>
<dbReference type="InterPro" id="IPR036390">
    <property type="entry name" value="WH_DNA-bd_sf"/>
</dbReference>
<dbReference type="Gene3D" id="1.10.10.10">
    <property type="entry name" value="Winged helix-like DNA-binding domain superfamily/Winged helix DNA-binding domain"/>
    <property type="match status" value="1"/>
</dbReference>
<keyword evidence="2" id="KW-0805">Transcription regulation</keyword>
<keyword evidence="7" id="KW-1185">Reference proteome</keyword>